<gene>
    <name evidence="1" type="ORF">HPS54_01850</name>
</gene>
<dbReference type="EMBL" id="JABKKJ010000002">
    <property type="protein sequence ID" value="NPE24273.1"/>
    <property type="molecule type" value="Genomic_DNA"/>
</dbReference>
<comment type="caution">
    <text evidence="1">The sequence shown here is derived from an EMBL/GenBank/DDBJ whole genome shotgun (WGS) entry which is preliminary data.</text>
</comment>
<reference evidence="1 2" key="1">
    <citation type="submission" date="2020-05" db="EMBL/GenBank/DDBJ databases">
        <title>Distinct polysaccharide utilization as determinants for interspecies competition between intestinal Prevotella spp.</title>
        <authorList>
            <person name="Galvez E.J.C."/>
            <person name="Iljazovic A."/>
            <person name="Strowig T."/>
        </authorList>
    </citation>
    <scope>NUCLEOTIDE SEQUENCE [LARGE SCALE GENOMIC DNA]</scope>
    <source>
        <strain evidence="1 2">PCHR</strain>
    </source>
</reference>
<dbReference type="Proteomes" id="UP000820977">
    <property type="component" value="Unassembled WGS sequence"/>
</dbReference>
<protein>
    <recommendedName>
        <fullName evidence="3">PhoU domain-containing protein</fullName>
    </recommendedName>
</protein>
<proteinExistence type="predicted"/>
<evidence type="ECO:0000313" key="1">
    <source>
        <dbReference type="EMBL" id="NPE24273.1"/>
    </source>
</evidence>
<evidence type="ECO:0000313" key="2">
    <source>
        <dbReference type="Proteomes" id="UP000820977"/>
    </source>
</evidence>
<organism evidence="1 2">
    <name type="scientific">Xylanibacter caecicola</name>
    <dbReference type="NCBI Taxonomy" id="2736294"/>
    <lineage>
        <taxon>Bacteria</taxon>
        <taxon>Pseudomonadati</taxon>
        <taxon>Bacteroidota</taxon>
        <taxon>Bacteroidia</taxon>
        <taxon>Bacteroidales</taxon>
        <taxon>Prevotellaceae</taxon>
        <taxon>Xylanibacter</taxon>
    </lineage>
</organism>
<evidence type="ECO:0008006" key="3">
    <source>
        <dbReference type="Google" id="ProtNLM"/>
    </source>
</evidence>
<accession>A0ABX2B1G3</accession>
<sequence length="170" mass="19895">MEQVNKDKVLAMLIKTFFRYFTLGIVETQSSDNDMEKFEPQNIKRTMLNHYESISQCFNTEAFYAISRMNYKAEEIEQEIRSFIKEDTTQMDLIRLACKTEAFYATMVEEYKRNFGLLLCGRLATQNEHETAYTRCQILGTMDMHTAIDIISKMTESAYAVGKKLLGERR</sequence>
<keyword evidence="2" id="KW-1185">Reference proteome</keyword>
<dbReference type="RefSeq" id="WP_172343777.1">
    <property type="nucleotide sequence ID" value="NZ_CASYYZ010000007.1"/>
</dbReference>
<name>A0ABX2B1G3_9BACT</name>